<accession>A0A014QR75</accession>
<protein>
    <submittedName>
        <fullName evidence="1">Uncharacterized protein</fullName>
    </submittedName>
</protein>
<comment type="caution">
    <text evidence="1">The sequence shown here is derived from an EMBL/GenBank/DDBJ whole genome shotgun (WGS) entry which is preliminary data.</text>
</comment>
<gene>
    <name evidence="1" type="ORF">X797_011739</name>
</gene>
<evidence type="ECO:0000313" key="1">
    <source>
        <dbReference type="EMBL" id="EXU95191.1"/>
    </source>
</evidence>
<reference evidence="1 2" key="1">
    <citation type="submission" date="2014-02" db="EMBL/GenBank/DDBJ databases">
        <title>The genome sequence of the entomopathogenic fungus Metarhizium robertsii ARSEF 2575.</title>
        <authorList>
            <person name="Giuliano Garisto Donzelli B."/>
            <person name="Roe B.A."/>
            <person name="Macmil S.L."/>
            <person name="Krasnoff S.B."/>
            <person name="Gibson D.M."/>
        </authorList>
    </citation>
    <scope>NUCLEOTIDE SEQUENCE [LARGE SCALE GENOMIC DNA]</scope>
    <source>
        <strain evidence="1 2">ARSEF 2575</strain>
    </source>
</reference>
<evidence type="ECO:0000313" key="2">
    <source>
        <dbReference type="Proteomes" id="UP000030151"/>
    </source>
</evidence>
<dbReference type="AlphaFoldDB" id="A0A014QR75"/>
<dbReference type="HOGENOM" id="CLU_698469_0_0_1"/>
<sequence>MASPTKRSTNGEELPGVAAALSSENETGVVKVIWLNNSFLRSHGSTVSLYTGGFSGRTSNFEHRPQPRQCYNCQELADDITRQCRKPELHVYKRAEAHDSLMNDEEIQDAAAIAIQKPQARNDKGRPLTTPTTHYKWTELVPSICSEEGRCAVRSMCWLRKDLDAGRVDLTAVLVLPEHLVLIVSAYVEGAKNQALLDTCILLQKLTTDTRQKARQAMDIVIADNISATINFWEGMEYAAIPGEADEVMDFMDESFPHSLLPRGTRTWLNSVSISQCLSLHEVGIGSSPIGTNATPNANHLFELTGLALSATTHGRHDLTTGPYYYSSLRHFNSPAGRNNLAKSESAILCMSVAIVWTPFLPGAEARFPRTTAPWDAFTQKPLVAMLSCRVLSHS</sequence>
<name>A0A014QR75_9HYPO</name>
<proteinExistence type="predicted"/>
<organism evidence="1 2">
    <name type="scientific">Metarhizium robertsii</name>
    <dbReference type="NCBI Taxonomy" id="568076"/>
    <lineage>
        <taxon>Eukaryota</taxon>
        <taxon>Fungi</taxon>
        <taxon>Dikarya</taxon>
        <taxon>Ascomycota</taxon>
        <taxon>Pezizomycotina</taxon>
        <taxon>Sordariomycetes</taxon>
        <taxon>Hypocreomycetidae</taxon>
        <taxon>Hypocreales</taxon>
        <taxon>Clavicipitaceae</taxon>
        <taxon>Metarhizium</taxon>
    </lineage>
</organism>
<dbReference type="eggNOG" id="KOG1075">
    <property type="taxonomic scope" value="Eukaryota"/>
</dbReference>
<dbReference type="Proteomes" id="UP000030151">
    <property type="component" value="Unassembled WGS sequence"/>
</dbReference>
<dbReference type="InterPro" id="IPR036691">
    <property type="entry name" value="Endo/exonu/phosph_ase_sf"/>
</dbReference>
<dbReference type="SUPFAM" id="SSF56219">
    <property type="entry name" value="DNase I-like"/>
    <property type="match status" value="1"/>
</dbReference>
<dbReference type="EMBL" id="JELW01000095">
    <property type="protein sequence ID" value="EXU95191.1"/>
    <property type="molecule type" value="Genomic_DNA"/>
</dbReference>